<evidence type="ECO:0000256" key="1">
    <source>
        <dbReference type="ARBA" id="ARBA00005176"/>
    </source>
</evidence>
<dbReference type="GO" id="GO:0005737">
    <property type="term" value="C:cytoplasm"/>
    <property type="evidence" value="ECO:0007669"/>
    <property type="project" value="TreeGrafter"/>
</dbReference>
<dbReference type="InterPro" id="IPR016162">
    <property type="entry name" value="Ald_DH_N"/>
</dbReference>
<dbReference type="Gene3D" id="3.40.309.10">
    <property type="entry name" value="Aldehyde Dehydrogenase, Chain A, domain 2"/>
    <property type="match status" value="1"/>
</dbReference>
<evidence type="ECO:0000259" key="4">
    <source>
        <dbReference type="Pfam" id="PF00171"/>
    </source>
</evidence>
<dbReference type="FunFam" id="3.40.309.10:FF:000004">
    <property type="entry name" value="Succinate-semialdehyde dehydrogenase I"/>
    <property type="match status" value="1"/>
</dbReference>
<organism evidence="5 6">
    <name type="scientific">Venturia inaequalis</name>
    <name type="common">Apple scab fungus</name>
    <dbReference type="NCBI Taxonomy" id="5025"/>
    <lineage>
        <taxon>Eukaryota</taxon>
        <taxon>Fungi</taxon>
        <taxon>Dikarya</taxon>
        <taxon>Ascomycota</taxon>
        <taxon>Pezizomycotina</taxon>
        <taxon>Dothideomycetes</taxon>
        <taxon>Pleosporomycetidae</taxon>
        <taxon>Venturiales</taxon>
        <taxon>Venturiaceae</taxon>
        <taxon>Venturia</taxon>
    </lineage>
</organism>
<dbReference type="FunFam" id="3.40.605.10:FF:000023">
    <property type="entry name" value="Succinate-semialdehyde dehydrogenase (Eurofung)"/>
    <property type="match status" value="1"/>
</dbReference>
<dbReference type="PANTHER" id="PTHR43353:SF7">
    <property type="entry name" value="SUCCINATE SEMIALDEHYDE DEHYDROGENASE (EUROFUNG)"/>
    <property type="match status" value="1"/>
</dbReference>
<accession>A0A8H3Z0D4</accession>
<comment type="similarity">
    <text evidence="2">Belongs to the aldehyde dehydrogenase family.</text>
</comment>
<evidence type="ECO:0000256" key="2">
    <source>
        <dbReference type="ARBA" id="ARBA00009986"/>
    </source>
</evidence>
<dbReference type="GO" id="GO:0009450">
    <property type="term" value="P:gamma-aminobutyric acid catabolic process"/>
    <property type="evidence" value="ECO:0007669"/>
    <property type="project" value="TreeGrafter"/>
</dbReference>
<dbReference type="InterPro" id="IPR050740">
    <property type="entry name" value="Aldehyde_DH_Superfamily"/>
</dbReference>
<dbReference type="InterPro" id="IPR016163">
    <property type="entry name" value="Ald_DH_C"/>
</dbReference>
<name>A0A8H3Z0D4_VENIN</name>
<dbReference type="PANTHER" id="PTHR43353">
    <property type="entry name" value="SUCCINATE-SEMIALDEHYDE DEHYDROGENASE, MITOCHONDRIAL"/>
    <property type="match status" value="1"/>
</dbReference>
<sequence length="557" mass="60320">MATVLTRRFRSCKAHYATVAINDDADITPRPPAKLYRLLVFDRPSPVVGCTLGDAAGACSQISIIPSFRRAHQLARGSAGEWDVGNDSSVDAYSAAEYPGNGKVWATAPNNAAEDVDNAVQAAHTAFQKYKLENPRTRAKLLMAWNNLIIENKEDLAKIVTYETGKPLAESRAELDYSLGFTWWFSGEAERIRGSVSQPAAPGRRMFTVKQPIGVAAALVPWNFPIAMILRKCGAAFAAGCTMVVKPSPETPLSVLALAHLAEKAGFAPGVLNVLTTDLDNTPALSEALCRHDLVKKVTFTGSTRVGKLVAKHCADGLKKVTLELGGNCPFIVFDDADLEQAAEALMALKWRHAGQACITANRLYVQKGVYEKFSNLIAEKTKKLKVGHGATDGSTLGPMTTPRSVDKAKSHVEDAKKNGGRILMGGNPVSIEKGYFFEPTIILDAHEGLLLAQEEQFSPIAAFFPFETEEEVVKIANKTTMGLASYFFTKNIDRTWRLLENLEAGQIGMNTGNMSAAEIPFGGIKESGYGKESGKDVAVEEYMITKTGVLTLADHY</sequence>
<dbReference type="InterPro" id="IPR015590">
    <property type="entry name" value="Aldehyde_DH_dom"/>
</dbReference>
<proteinExistence type="inferred from homology"/>
<dbReference type="CDD" id="cd07103">
    <property type="entry name" value="ALDH_F5_SSADH_GabD"/>
    <property type="match status" value="1"/>
</dbReference>
<evidence type="ECO:0000256" key="3">
    <source>
        <dbReference type="ARBA" id="ARBA00023002"/>
    </source>
</evidence>
<dbReference type="Gene3D" id="3.40.605.10">
    <property type="entry name" value="Aldehyde Dehydrogenase, Chain A, domain 1"/>
    <property type="match status" value="1"/>
</dbReference>
<gene>
    <name evidence="5" type="ORF">EG328_000249</name>
</gene>
<comment type="caution">
    <text evidence="5">The sequence shown here is derived from an EMBL/GenBank/DDBJ whole genome shotgun (WGS) entry which is preliminary data.</text>
</comment>
<dbReference type="InterPro" id="IPR016161">
    <property type="entry name" value="Ald_DH/histidinol_DH"/>
</dbReference>
<dbReference type="Pfam" id="PF00171">
    <property type="entry name" value="Aldedh"/>
    <property type="match status" value="1"/>
</dbReference>
<reference evidence="5 6" key="1">
    <citation type="submission" date="2018-12" db="EMBL/GenBank/DDBJ databases">
        <title>Venturia inaequalis Genome Resource.</title>
        <authorList>
            <person name="Lichtner F.J."/>
        </authorList>
    </citation>
    <scope>NUCLEOTIDE SEQUENCE [LARGE SCALE GENOMIC DNA]</scope>
    <source>
        <strain evidence="5 6">120213</strain>
    </source>
</reference>
<protein>
    <recommendedName>
        <fullName evidence="4">Aldehyde dehydrogenase domain-containing protein</fullName>
    </recommendedName>
</protein>
<dbReference type="EMBL" id="WNWS01000102">
    <property type="protein sequence ID" value="KAE9980514.1"/>
    <property type="molecule type" value="Genomic_DNA"/>
</dbReference>
<dbReference type="SUPFAM" id="SSF53720">
    <property type="entry name" value="ALDH-like"/>
    <property type="match status" value="1"/>
</dbReference>
<comment type="pathway">
    <text evidence="1">Amino-acid degradation; 4-aminobutanoate degradation.</text>
</comment>
<evidence type="ECO:0000313" key="6">
    <source>
        <dbReference type="Proteomes" id="UP000447873"/>
    </source>
</evidence>
<feature type="domain" description="Aldehyde dehydrogenase" evidence="4">
    <location>
        <begin position="96"/>
        <end position="548"/>
    </location>
</feature>
<dbReference type="GO" id="GO:0004777">
    <property type="term" value="F:succinate-semialdehyde dehydrogenase (NAD+) activity"/>
    <property type="evidence" value="ECO:0007669"/>
    <property type="project" value="TreeGrafter"/>
</dbReference>
<dbReference type="AlphaFoldDB" id="A0A8H3Z0D4"/>
<dbReference type="Proteomes" id="UP000447873">
    <property type="component" value="Unassembled WGS sequence"/>
</dbReference>
<keyword evidence="3" id="KW-0560">Oxidoreductase</keyword>
<evidence type="ECO:0000313" key="5">
    <source>
        <dbReference type="EMBL" id="KAE9980514.1"/>
    </source>
</evidence>